<dbReference type="SMART" id="SM00645">
    <property type="entry name" value="Pept_C1"/>
    <property type="match status" value="1"/>
</dbReference>
<feature type="domain" description="Peptidase C1A papain C-terminal" evidence="6">
    <location>
        <begin position="21"/>
        <end position="177"/>
    </location>
</feature>
<dbReference type="CDD" id="cd02248">
    <property type="entry name" value="Peptidase_C1A"/>
    <property type="match status" value="1"/>
</dbReference>
<evidence type="ECO:0000256" key="4">
    <source>
        <dbReference type="ARBA" id="ARBA00022807"/>
    </source>
</evidence>
<dbReference type="Proteomes" id="UP000053555">
    <property type="component" value="Unassembled WGS sequence"/>
</dbReference>
<dbReference type="GO" id="GO:0004197">
    <property type="term" value="F:cysteine-type endopeptidase activity"/>
    <property type="evidence" value="ECO:0007669"/>
    <property type="project" value="UniProtKB-EC"/>
</dbReference>
<evidence type="ECO:0000313" key="7">
    <source>
        <dbReference type="EMBL" id="KHN13735.1"/>
    </source>
</evidence>
<dbReference type="InterPro" id="IPR025660">
    <property type="entry name" value="Pept_his_AS"/>
</dbReference>
<dbReference type="InterPro" id="IPR013128">
    <property type="entry name" value="Peptidase_C1A"/>
</dbReference>
<dbReference type="Pfam" id="PF00112">
    <property type="entry name" value="Peptidase_C1"/>
    <property type="match status" value="1"/>
</dbReference>
<dbReference type="EMBL" id="KN662312">
    <property type="protein sequence ID" value="KHN13735.1"/>
    <property type="molecule type" value="Genomic_DNA"/>
</dbReference>
<evidence type="ECO:0000256" key="2">
    <source>
        <dbReference type="ARBA" id="ARBA00022670"/>
    </source>
</evidence>
<dbReference type="InterPro" id="IPR039417">
    <property type="entry name" value="Peptidase_C1A_papain-like"/>
</dbReference>
<dbReference type="GO" id="GO:0006508">
    <property type="term" value="P:proteolysis"/>
    <property type="evidence" value="ECO:0007669"/>
    <property type="project" value="UniProtKB-KW"/>
</dbReference>
<accession>A0A0B2PXD1</accession>
<sequence length="177" mass="19474">MAFLASQVTCRTLQDASMYERHEEWMSRYGKKKGAVTPVKDQGHCGFCWAFYDVASTEGILALTAGKLISLSEQELVDCDTKGVDQGCECGLMDDAFKFIIQNHGVEDVPANNEKALQKVVANQPVFVAIDACDSDFQFYKSGVFTGSCETELNHGVTTMGYGVSHDGTQYWLVKNS</sequence>
<comment type="similarity">
    <text evidence="1">Belongs to the peptidase C1 family.</text>
</comment>
<reference evidence="7" key="1">
    <citation type="submission" date="2014-07" db="EMBL/GenBank/DDBJ databases">
        <title>Identification of a novel salt tolerance gene in wild soybean by whole-genome sequencing.</title>
        <authorList>
            <person name="Lam H.-M."/>
            <person name="Qi X."/>
            <person name="Li M.-W."/>
            <person name="Liu X."/>
            <person name="Xie M."/>
            <person name="Ni M."/>
            <person name="Xu X."/>
        </authorList>
    </citation>
    <scope>NUCLEOTIDE SEQUENCE [LARGE SCALE GENOMIC DNA]</scope>
    <source>
        <tissue evidence="7">Root</tissue>
    </source>
</reference>
<proteinExistence type="inferred from homology"/>
<dbReference type="Gene3D" id="3.90.70.10">
    <property type="entry name" value="Cysteine proteinases"/>
    <property type="match status" value="2"/>
</dbReference>
<evidence type="ECO:0000256" key="5">
    <source>
        <dbReference type="ARBA" id="ARBA00023157"/>
    </source>
</evidence>
<keyword evidence="4" id="KW-0788">Thiol protease</keyword>
<gene>
    <name evidence="7" type="ORF">glysoja_044184</name>
</gene>
<keyword evidence="2" id="KW-0645">Protease</keyword>
<evidence type="ECO:0000256" key="3">
    <source>
        <dbReference type="ARBA" id="ARBA00022801"/>
    </source>
</evidence>
<protein>
    <submittedName>
        <fullName evidence="7">Vignain</fullName>
        <ecNumber evidence="7">3.4.22.15</ecNumber>
    </submittedName>
</protein>
<name>A0A0B2PXD1_GLYSO</name>
<dbReference type="EC" id="3.4.22.15" evidence="7"/>
<dbReference type="InterPro" id="IPR000668">
    <property type="entry name" value="Peptidase_C1A_C"/>
</dbReference>
<dbReference type="AlphaFoldDB" id="A0A0B2PXD1"/>
<evidence type="ECO:0000256" key="1">
    <source>
        <dbReference type="ARBA" id="ARBA00008455"/>
    </source>
</evidence>
<keyword evidence="5" id="KW-1015">Disulfide bond</keyword>
<evidence type="ECO:0000259" key="6">
    <source>
        <dbReference type="SMART" id="SM00645"/>
    </source>
</evidence>
<dbReference type="SUPFAM" id="SSF54001">
    <property type="entry name" value="Cysteine proteinases"/>
    <property type="match status" value="1"/>
</dbReference>
<dbReference type="MEROPS" id="C01.104"/>
<dbReference type="PRINTS" id="PR00705">
    <property type="entry name" value="PAPAIN"/>
</dbReference>
<dbReference type="PROSITE" id="PS00639">
    <property type="entry name" value="THIOL_PROTEASE_HIS"/>
    <property type="match status" value="1"/>
</dbReference>
<organism evidence="7">
    <name type="scientific">Glycine soja</name>
    <name type="common">Wild soybean</name>
    <dbReference type="NCBI Taxonomy" id="3848"/>
    <lineage>
        <taxon>Eukaryota</taxon>
        <taxon>Viridiplantae</taxon>
        <taxon>Streptophyta</taxon>
        <taxon>Embryophyta</taxon>
        <taxon>Tracheophyta</taxon>
        <taxon>Spermatophyta</taxon>
        <taxon>Magnoliopsida</taxon>
        <taxon>eudicotyledons</taxon>
        <taxon>Gunneridae</taxon>
        <taxon>Pentapetalae</taxon>
        <taxon>rosids</taxon>
        <taxon>fabids</taxon>
        <taxon>Fabales</taxon>
        <taxon>Fabaceae</taxon>
        <taxon>Papilionoideae</taxon>
        <taxon>50 kb inversion clade</taxon>
        <taxon>NPAAA clade</taxon>
        <taxon>indigoferoid/millettioid clade</taxon>
        <taxon>Phaseoleae</taxon>
        <taxon>Glycine</taxon>
        <taxon>Glycine subgen. Soja</taxon>
    </lineage>
</organism>
<keyword evidence="3 7" id="KW-0378">Hydrolase</keyword>
<dbReference type="InterPro" id="IPR038765">
    <property type="entry name" value="Papain-like_cys_pep_sf"/>
</dbReference>
<dbReference type="PANTHER" id="PTHR12411">
    <property type="entry name" value="CYSTEINE PROTEASE FAMILY C1-RELATED"/>
    <property type="match status" value="1"/>
</dbReference>